<dbReference type="EMBL" id="REFS01000005">
    <property type="protein sequence ID" value="RMB13189.1"/>
    <property type="molecule type" value="Genomic_DNA"/>
</dbReference>
<name>A0A3M0D0P8_9EURY</name>
<evidence type="ECO:0000313" key="4">
    <source>
        <dbReference type="Proteomes" id="UP000282007"/>
    </source>
</evidence>
<reference evidence="1 4" key="2">
    <citation type="submission" date="2018-07" db="EMBL/GenBank/DDBJ databases">
        <title>Genome sequences of Haloplanus aerogenes JCM 16430T.</title>
        <authorList>
            <person name="Kim Y.B."/>
            <person name="Roh S.W."/>
        </authorList>
    </citation>
    <scope>NUCLEOTIDE SEQUENCE [LARGE SCALE GENOMIC DNA]</scope>
    <source>
        <strain evidence="1 4">JCM 16430</strain>
    </source>
</reference>
<dbReference type="RefSeq" id="WP_121921124.1">
    <property type="nucleotide sequence ID" value="NZ_CP034145.1"/>
</dbReference>
<evidence type="ECO:0000313" key="3">
    <source>
        <dbReference type="Proteomes" id="UP000277326"/>
    </source>
</evidence>
<keyword evidence="4" id="KW-1185">Reference proteome</keyword>
<reference evidence="2 3" key="1">
    <citation type="journal article" date="2015" name="Stand. Genomic Sci.">
        <title>Genomic Encyclopedia of Bacterial and Archaeal Type Strains, Phase III: the genomes of soil and plant-associated and newly described type strains.</title>
        <authorList>
            <person name="Whitman W.B."/>
            <person name="Woyke T."/>
            <person name="Klenk H.P."/>
            <person name="Zhou Y."/>
            <person name="Lilburn T.G."/>
            <person name="Beck B.J."/>
            <person name="De Vos P."/>
            <person name="Vandamme P."/>
            <person name="Eisen J.A."/>
            <person name="Garrity G."/>
            <person name="Hugenholtz P."/>
            <person name="Kyrpides N.C."/>
        </authorList>
    </citation>
    <scope>NUCLEOTIDE SEQUENCE [LARGE SCALE GENOMIC DNA]</scope>
    <source>
        <strain evidence="2 3">CGMCC 1.10124</strain>
    </source>
</reference>
<dbReference type="Pfam" id="PF19458">
    <property type="entry name" value="DUF5995"/>
    <property type="match status" value="1"/>
</dbReference>
<dbReference type="Proteomes" id="UP000282007">
    <property type="component" value="Chromosome"/>
</dbReference>
<accession>A0A3M0D0P8</accession>
<reference evidence="2" key="3">
    <citation type="submission" date="2018-10" db="EMBL/GenBank/DDBJ databases">
        <authorList>
            <person name="Whitman W."/>
            <person name="Huntemann M."/>
            <person name="Clum A."/>
            <person name="Pillay M."/>
            <person name="Palaniappan K."/>
            <person name="Varghese N."/>
            <person name="Mikhailova N."/>
            <person name="Stamatis D."/>
            <person name="Reddy T."/>
            <person name="Daum C."/>
            <person name="Shapiro N."/>
            <person name="Ivanova N."/>
            <person name="Kyrpides N."/>
            <person name="Woyke T."/>
        </authorList>
    </citation>
    <scope>NUCLEOTIDE SEQUENCE</scope>
    <source>
        <strain evidence="2">CGMCC 1.10124</strain>
    </source>
</reference>
<dbReference type="InterPro" id="IPR046037">
    <property type="entry name" value="DUF5995"/>
</dbReference>
<organism evidence="2 3">
    <name type="scientific">Haloplanus aerogenes</name>
    <dbReference type="NCBI Taxonomy" id="660522"/>
    <lineage>
        <taxon>Archaea</taxon>
        <taxon>Methanobacteriati</taxon>
        <taxon>Methanobacteriota</taxon>
        <taxon>Stenosarchaea group</taxon>
        <taxon>Halobacteria</taxon>
        <taxon>Halobacteriales</taxon>
        <taxon>Haloferacaceae</taxon>
        <taxon>Haloplanus</taxon>
    </lineage>
</organism>
<proteinExistence type="predicted"/>
<gene>
    <name evidence="2" type="ORF">ATH50_2521</name>
    <name evidence="1" type="ORF">DU502_01005</name>
</gene>
<dbReference type="Proteomes" id="UP000277326">
    <property type="component" value="Unassembled WGS sequence"/>
</dbReference>
<dbReference type="EMBL" id="CP034145">
    <property type="protein sequence ID" value="AZH24038.1"/>
    <property type="molecule type" value="Genomic_DNA"/>
</dbReference>
<dbReference type="OrthoDB" id="340621at2157"/>
<protein>
    <submittedName>
        <fullName evidence="2">Uncharacterized protein</fullName>
    </submittedName>
</protein>
<dbReference type="KEGG" id="haer:DU502_01005"/>
<evidence type="ECO:0000313" key="1">
    <source>
        <dbReference type="EMBL" id="AZH24038.1"/>
    </source>
</evidence>
<dbReference type="GeneID" id="38469821"/>
<evidence type="ECO:0000313" key="2">
    <source>
        <dbReference type="EMBL" id="RMB13189.1"/>
    </source>
</evidence>
<sequence>MAGYATLPRLLDGRRLRAVGLALRADPSASVPDREPDPALVALTERPFDGVADVFDRLRELETRLRAADDRRAVFLTIYTRMTASVHDAIESDRFTDTDWMRRYTVAFADYYRRAFLDFERGNLDVVPDSWIVAFGTAVEGSALVAQDAFLGINAHINYDLALTLRDVGIDPDRRRKRADHREINVVLTDLIDAQQMALADLYAPGLADVDATLGRFDEALSLFSMTEGRAQAWRIATVLTDVRWSLARRYARWLLRATATGGAVFVRSPPVDPRLLAALRRVERGQSLDDVLGRLGTALDARR</sequence>
<dbReference type="AlphaFoldDB" id="A0A3M0D0P8"/>